<dbReference type="OrthoDB" id="3228777at2759"/>
<proteinExistence type="predicted"/>
<feature type="region of interest" description="Disordered" evidence="1">
    <location>
        <begin position="223"/>
        <end position="246"/>
    </location>
</feature>
<evidence type="ECO:0000313" key="2">
    <source>
        <dbReference type="EMBL" id="TRM60916.1"/>
    </source>
</evidence>
<reference evidence="2 3" key="1">
    <citation type="journal article" date="2019" name="New Phytol.">
        <title>Comparative genomics reveals unique wood-decay strategies and fruiting body development in the Schizophyllaceae.</title>
        <authorList>
            <person name="Almasi E."/>
            <person name="Sahu N."/>
            <person name="Krizsan K."/>
            <person name="Balint B."/>
            <person name="Kovacs G.M."/>
            <person name="Kiss B."/>
            <person name="Cseklye J."/>
            <person name="Drula E."/>
            <person name="Henrissat B."/>
            <person name="Nagy I."/>
            <person name="Chovatia M."/>
            <person name="Adam C."/>
            <person name="LaButti K."/>
            <person name="Lipzen A."/>
            <person name="Riley R."/>
            <person name="Grigoriev I.V."/>
            <person name="Nagy L.G."/>
        </authorList>
    </citation>
    <scope>NUCLEOTIDE SEQUENCE [LARGE SCALE GENOMIC DNA]</scope>
    <source>
        <strain evidence="2 3">NL-1724</strain>
    </source>
</reference>
<feature type="region of interest" description="Disordered" evidence="1">
    <location>
        <begin position="299"/>
        <end position="389"/>
    </location>
</feature>
<feature type="region of interest" description="Disordered" evidence="1">
    <location>
        <begin position="507"/>
        <end position="571"/>
    </location>
</feature>
<comment type="caution">
    <text evidence="2">The sequence shown here is derived from an EMBL/GenBank/DDBJ whole genome shotgun (WGS) entry which is preliminary data.</text>
</comment>
<evidence type="ECO:0000256" key="1">
    <source>
        <dbReference type="SAM" id="MobiDB-lite"/>
    </source>
</evidence>
<dbReference type="Proteomes" id="UP000320762">
    <property type="component" value="Unassembled WGS sequence"/>
</dbReference>
<gene>
    <name evidence="2" type="ORF">BD626DRAFT_571298</name>
</gene>
<keyword evidence="3" id="KW-1185">Reference proteome</keyword>
<evidence type="ECO:0000313" key="3">
    <source>
        <dbReference type="Proteomes" id="UP000320762"/>
    </source>
</evidence>
<sequence>MSERREEDWGNQDFAARLGPSPTPSKVGVVLLTLPPASLSGHAKEDEQELGDGFRFPAHPYTQGGRFTVTPRAPPIGPSTSGGGRGAEYAGAHPSHVSWPSQDGLLHPYAAAQAGARESYQGLVAQLCPDSDALPSAALWTVYSPSGVLCEVLPAALRYSLYISEFPDDGAQELQAPPRVTYDPNTPPIGPEARNSTMILDTVGVGEALANALATRELHTVAETSSELNVRTPPSHLPHRRPVQYDATRPSYFQTKSDSTAHTLASSRVQPAAMPDDFLQMQEGSPQCRHLSILSHASRRLRRGRYSPSGSGHLDTPAQQRKNASSGSSPGITSLSSSPQMSPHRLGSVDDPNSFHDLVYRPGASPPMNGSFGGHRSSGSGAHEQRGSGVSWGSGITALARQLSAELQEIAEYQRLAPGGGRRDSSEAQFLHDDDSQYAGPRDSRYTLEAESRYTVDAESRYTRDTDSCLCSGLAVICGGGRPASSDLGDELGVAQLEDDDAVQMGLAVPPATPPADSSDPRRSFTGDMAYSHDHEVLSSVSHKRSDLNTPSHSDERGHSLQPPSLQAPAA</sequence>
<protein>
    <submittedName>
        <fullName evidence="2">Uncharacterized protein</fullName>
    </submittedName>
</protein>
<feature type="compositionally biased region" description="Low complexity" evidence="1">
    <location>
        <begin position="325"/>
        <end position="339"/>
    </location>
</feature>
<feature type="region of interest" description="Disordered" evidence="1">
    <location>
        <begin position="416"/>
        <end position="442"/>
    </location>
</feature>
<dbReference type="EMBL" id="VDMD01000019">
    <property type="protein sequence ID" value="TRM60916.1"/>
    <property type="molecule type" value="Genomic_DNA"/>
</dbReference>
<dbReference type="AlphaFoldDB" id="A0A550C889"/>
<feature type="compositionally biased region" description="Basic and acidic residues" evidence="1">
    <location>
        <begin position="519"/>
        <end position="537"/>
    </location>
</feature>
<accession>A0A550C889</accession>
<feature type="region of interest" description="Disordered" evidence="1">
    <location>
        <begin position="1"/>
        <end position="22"/>
    </location>
</feature>
<name>A0A550C889_9AGAR</name>
<dbReference type="STRING" id="97359.A0A550C889"/>
<feature type="region of interest" description="Disordered" evidence="1">
    <location>
        <begin position="64"/>
        <end position="93"/>
    </location>
</feature>
<feature type="compositionally biased region" description="Basic and acidic residues" evidence="1">
    <location>
        <begin position="421"/>
        <end position="435"/>
    </location>
</feature>
<organism evidence="2 3">
    <name type="scientific">Schizophyllum amplum</name>
    <dbReference type="NCBI Taxonomy" id="97359"/>
    <lineage>
        <taxon>Eukaryota</taxon>
        <taxon>Fungi</taxon>
        <taxon>Dikarya</taxon>
        <taxon>Basidiomycota</taxon>
        <taxon>Agaricomycotina</taxon>
        <taxon>Agaricomycetes</taxon>
        <taxon>Agaricomycetidae</taxon>
        <taxon>Agaricales</taxon>
        <taxon>Schizophyllaceae</taxon>
        <taxon>Schizophyllum</taxon>
    </lineage>
</organism>